<evidence type="ECO:0000256" key="7">
    <source>
        <dbReference type="PROSITE-ProRule" id="PRU10141"/>
    </source>
</evidence>
<comment type="caution">
    <text evidence="9">The sequence shown here is derived from an EMBL/GenBank/DDBJ whole genome shotgun (WGS) entry which is preliminary data.</text>
</comment>
<protein>
    <recommendedName>
        <fullName evidence="1">non-specific serine/threonine protein kinase</fullName>
        <ecNumber evidence="1">2.7.11.1</ecNumber>
    </recommendedName>
</protein>
<dbReference type="PROSITE" id="PS00107">
    <property type="entry name" value="PROTEIN_KINASE_ATP"/>
    <property type="match status" value="1"/>
</dbReference>
<feature type="binding site" evidence="7">
    <location>
        <position position="150"/>
    </location>
    <ligand>
        <name>ATP</name>
        <dbReference type="ChEBI" id="CHEBI:30616"/>
    </ligand>
</feature>
<organism evidence="9 10">
    <name type="scientific">Novipirellula herctigrandis</name>
    <dbReference type="NCBI Taxonomy" id="2527986"/>
    <lineage>
        <taxon>Bacteria</taxon>
        <taxon>Pseudomonadati</taxon>
        <taxon>Planctomycetota</taxon>
        <taxon>Planctomycetia</taxon>
        <taxon>Pirellulales</taxon>
        <taxon>Pirellulaceae</taxon>
        <taxon>Novipirellula</taxon>
    </lineage>
</organism>
<keyword evidence="2" id="KW-0723">Serine/threonine-protein kinase</keyword>
<evidence type="ECO:0000256" key="6">
    <source>
        <dbReference type="ARBA" id="ARBA00022840"/>
    </source>
</evidence>
<dbReference type="InterPro" id="IPR000719">
    <property type="entry name" value="Prot_kinase_dom"/>
</dbReference>
<dbReference type="PANTHER" id="PTHR43289">
    <property type="entry name" value="MITOGEN-ACTIVATED PROTEIN KINASE KINASE KINASE 20-RELATED"/>
    <property type="match status" value="1"/>
</dbReference>
<dbReference type="OrthoDB" id="6111975at2"/>
<dbReference type="InterPro" id="IPR011009">
    <property type="entry name" value="Kinase-like_dom_sf"/>
</dbReference>
<dbReference type="PROSITE" id="PS00108">
    <property type="entry name" value="PROTEIN_KINASE_ST"/>
    <property type="match status" value="1"/>
</dbReference>
<dbReference type="Pfam" id="PF00069">
    <property type="entry name" value="Pkinase"/>
    <property type="match status" value="1"/>
</dbReference>
<gene>
    <name evidence="9" type="primary">prkC_6</name>
    <name evidence="9" type="ORF">CA13_32480</name>
</gene>
<proteinExistence type="predicted"/>
<dbReference type="AlphaFoldDB" id="A0A5C5Z3L6"/>
<evidence type="ECO:0000259" key="8">
    <source>
        <dbReference type="PROSITE" id="PS50011"/>
    </source>
</evidence>
<dbReference type="InterPro" id="IPR008271">
    <property type="entry name" value="Ser/Thr_kinase_AS"/>
</dbReference>
<keyword evidence="3 9" id="KW-0808">Transferase</keyword>
<keyword evidence="6 7" id="KW-0067">ATP-binding</keyword>
<evidence type="ECO:0000313" key="10">
    <source>
        <dbReference type="Proteomes" id="UP000315010"/>
    </source>
</evidence>
<dbReference type="Gene3D" id="3.30.200.20">
    <property type="entry name" value="Phosphorylase Kinase, domain 1"/>
    <property type="match status" value="1"/>
</dbReference>
<feature type="domain" description="Protein kinase" evidence="8">
    <location>
        <begin position="121"/>
        <end position="383"/>
    </location>
</feature>
<dbReference type="Pfam" id="PF16868">
    <property type="entry name" value="NMT1_3"/>
    <property type="match status" value="1"/>
</dbReference>
<evidence type="ECO:0000256" key="1">
    <source>
        <dbReference type="ARBA" id="ARBA00012513"/>
    </source>
</evidence>
<evidence type="ECO:0000313" key="9">
    <source>
        <dbReference type="EMBL" id="TWT81795.1"/>
    </source>
</evidence>
<dbReference type="GO" id="GO:0004674">
    <property type="term" value="F:protein serine/threonine kinase activity"/>
    <property type="evidence" value="ECO:0007669"/>
    <property type="project" value="UniProtKB-KW"/>
</dbReference>
<evidence type="ECO:0000256" key="5">
    <source>
        <dbReference type="ARBA" id="ARBA00022777"/>
    </source>
</evidence>
<dbReference type="Gene3D" id="1.10.510.10">
    <property type="entry name" value="Transferase(Phosphotransferase) domain 1"/>
    <property type="match status" value="1"/>
</dbReference>
<dbReference type="EC" id="2.7.11.1" evidence="1"/>
<evidence type="ECO:0000256" key="4">
    <source>
        <dbReference type="ARBA" id="ARBA00022741"/>
    </source>
</evidence>
<keyword evidence="4 7" id="KW-0547">Nucleotide-binding</keyword>
<evidence type="ECO:0000256" key="3">
    <source>
        <dbReference type="ARBA" id="ARBA00022679"/>
    </source>
</evidence>
<dbReference type="EMBL" id="SJPJ01000001">
    <property type="protein sequence ID" value="TWT81795.1"/>
    <property type="molecule type" value="Genomic_DNA"/>
</dbReference>
<dbReference type="InterPro" id="IPR017441">
    <property type="entry name" value="Protein_kinase_ATP_BS"/>
</dbReference>
<dbReference type="NCBIfam" id="TIGR02122">
    <property type="entry name" value="TRAP_TAXI"/>
    <property type="match status" value="1"/>
</dbReference>
<dbReference type="FunFam" id="1.10.510.10:FF:000021">
    <property type="entry name" value="Serine/threonine protein kinase"/>
    <property type="match status" value="1"/>
</dbReference>
<dbReference type="Proteomes" id="UP000315010">
    <property type="component" value="Unassembled WGS sequence"/>
</dbReference>
<dbReference type="RefSeq" id="WP_146403672.1">
    <property type="nucleotide sequence ID" value="NZ_SJPJ01000001.1"/>
</dbReference>
<keyword evidence="10" id="KW-1185">Reference proteome</keyword>
<dbReference type="PANTHER" id="PTHR43289:SF6">
    <property type="entry name" value="SERINE_THREONINE-PROTEIN KINASE NEKL-3"/>
    <property type="match status" value="1"/>
</dbReference>
<dbReference type="GO" id="GO:0005524">
    <property type="term" value="F:ATP binding"/>
    <property type="evidence" value="ECO:0007669"/>
    <property type="project" value="UniProtKB-UniRule"/>
</dbReference>
<keyword evidence="5 9" id="KW-0418">Kinase</keyword>
<dbReference type="SUPFAM" id="SSF53850">
    <property type="entry name" value="Periplasmic binding protein-like II"/>
    <property type="match status" value="1"/>
</dbReference>
<dbReference type="SMART" id="SM00220">
    <property type="entry name" value="S_TKc"/>
    <property type="match status" value="1"/>
</dbReference>
<dbReference type="Gene3D" id="3.40.190.10">
    <property type="entry name" value="Periplasmic binding protein-like II"/>
    <property type="match status" value="2"/>
</dbReference>
<sequence>MPEPELPETDDPLDSAFAAYLRCCDSGEMTSRDEFLKQFPELADQLKQLMEAADLVDHVTNAASSKNATHRRAPVASGADTIATSMATGDDSNVDPAATLPMAHRRKGDHGPTLPFDLGDYELLKILGKGGMGIVYLAKQTELERLVAVKMIRGGMLADESDVRRFYTEAQAAAKLSHPAIVPVYQFGQRAGHHFFSMAYIRGTDLQRRIKEEPLDLRLAVRYVRDVARAINHAHQNGVLHRDLKPANVLIDEKDQVHVTDFGLAKHMDSDSSVTGSGTAVGTPHYMAPEQAGGFSDQATRQSDVYALGAILFACVTGRPPIMAETVVQTLLQVIHDPAPPMRSLRSNVPQGLETIVAKCLEKQSDERYELASSLADDLDAFLEGRPIAARPRSLPIKLWQWLKGVPLIAALSGRRIVGTSVSHRRFQAAMLAFLVILPVVAVGLSLLQNQYSESMPSRVTIAGGLEDGVYNDVSAEISKRLIANHSVTAAVMSSNGSLDNRQRLLLSEVDLAPMQASAISGNELRVVAPLFYEAVHVLARHDSNIRSVAGLAGHRVAVGPVGSGSRATAEMVFDSLELTPNVSPREVIPWRELAGDDAPDAAVLCIGRGSPLLSSFLKSGRWQLVPIPSAIEISLQHPTLRPMAIEAGDYPDVPLPTQGIATVGTTAFLATRENAPSDLITATLEALYQDPPLCVGLIPRKHAAEWRGLSMHRAARKFYSIVTASQ</sequence>
<dbReference type="SUPFAM" id="SSF56112">
    <property type="entry name" value="Protein kinase-like (PK-like)"/>
    <property type="match status" value="1"/>
</dbReference>
<reference evidence="9 10" key="1">
    <citation type="submission" date="2019-02" db="EMBL/GenBank/DDBJ databases">
        <title>Deep-cultivation of Planctomycetes and their phenomic and genomic characterization uncovers novel biology.</title>
        <authorList>
            <person name="Wiegand S."/>
            <person name="Jogler M."/>
            <person name="Boedeker C."/>
            <person name="Pinto D."/>
            <person name="Vollmers J."/>
            <person name="Rivas-Marin E."/>
            <person name="Kohn T."/>
            <person name="Peeters S.H."/>
            <person name="Heuer A."/>
            <person name="Rast P."/>
            <person name="Oberbeckmann S."/>
            <person name="Bunk B."/>
            <person name="Jeske O."/>
            <person name="Meyerdierks A."/>
            <person name="Storesund J.E."/>
            <person name="Kallscheuer N."/>
            <person name="Luecker S."/>
            <person name="Lage O.M."/>
            <person name="Pohl T."/>
            <person name="Merkel B.J."/>
            <person name="Hornburger P."/>
            <person name="Mueller R.-W."/>
            <person name="Bruemmer F."/>
            <person name="Labrenz M."/>
            <person name="Spormann A.M."/>
            <person name="Op Den Camp H."/>
            <person name="Overmann J."/>
            <person name="Amann R."/>
            <person name="Jetten M.S.M."/>
            <person name="Mascher T."/>
            <person name="Medema M.H."/>
            <person name="Devos D.P."/>
            <person name="Kaster A.-K."/>
            <person name="Ovreas L."/>
            <person name="Rohde M."/>
            <person name="Galperin M.Y."/>
            <person name="Jogler C."/>
        </authorList>
    </citation>
    <scope>NUCLEOTIDE SEQUENCE [LARGE SCALE GENOMIC DNA]</scope>
    <source>
        <strain evidence="9 10">CA13</strain>
    </source>
</reference>
<name>A0A5C5Z3L6_9BACT</name>
<accession>A0A5C5Z3L6</accession>
<dbReference type="InterPro" id="IPR011852">
    <property type="entry name" value="TRAP_TAXI"/>
</dbReference>
<dbReference type="CDD" id="cd14014">
    <property type="entry name" value="STKc_PknB_like"/>
    <property type="match status" value="1"/>
</dbReference>
<dbReference type="PROSITE" id="PS50011">
    <property type="entry name" value="PROTEIN_KINASE_DOM"/>
    <property type="match status" value="1"/>
</dbReference>
<evidence type="ECO:0000256" key="2">
    <source>
        <dbReference type="ARBA" id="ARBA00022527"/>
    </source>
</evidence>